<dbReference type="InterPro" id="IPR027417">
    <property type="entry name" value="P-loop_NTPase"/>
</dbReference>
<evidence type="ECO:0000259" key="2">
    <source>
        <dbReference type="Pfam" id="PF13175"/>
    </source>
</evidence>
<evidence type="ECO:0000313" key="4">
    <source>
        <dbReference type="EMBL" id="PSG87055.1"/>
    </source>
</evidence>
<evidence type="ECO:0000259" key="3">
    <source>
        <dbReference type="Pfam" id="PF20469"/>
    </source>
</evidence>
<accession>A0A2T1N636</accession>
<dbReference type="Pfam" id="PF20469">
    <property type="entry name" value="OLD-like_TOPRIM"/>
    <property type="match status" value="1"/>
</dbReference>
<dbReference type="PANTHER" id="PTHR43581:SF4">
    <property type="entry name" value="ATP_GTP PHOSPHATASE"/>
    <property type="match status" value="1"/>
</dbReference>
<dbReference type="GO" id="GO:0004519">
    <property type="term" value="F:endonuclease activity"/>
    <property type="evidence" value="ECO:0007669"/>
    <property type="project" value="UniProtKB-KW"/>
</dbReference>
<dbReference type="AlphaFoldDB" id="A0A2T1N636"/>
<proteinExistence type="predicted"/>
<keyword evidence="5" id="KW-1185">Reference proteome</keyword>
<gene>
    <name evidence="4" type="ORF">C7H61_13170</name>
</gene>
<name>A0A2T1N636_9FLAO</name>
<dbReference type="InterPro" id="IPR041685">
    <property type="entry name" value="AAA_GajA/Old/RecF-like"/>
</dbReference>
<keyword evidence="4" id="KW-0378">Hydrolase</keyword>
<dbReference type="Proteomes" id="UP000238430">
    <property type="component" value="Unassembled WGS sequence"/>
</dbReference>
<evidence type="ECO:0000256" key="1">
    <source>
        <dbReference type="SAM" id="Coils"/>
    </source>
</evidence>
<protein>
    <submittedName>
        <fullName evidence="4">ATP-dependent endonuclease</fullName>
    </submittedName>
</protein>
<dbReference type="InterPro" id="IPR034139">
    <property type="entry name" value="TOPRIM_OLD"/>
</dbReference>
<dbReference type="PANTHER" id="PTHR43581">
    <property type="entry name" value="ATP/GTP PHOSPHATASE"/>
    <property type="match status" value="1"/>
</dbReference>
<organism evidence="4 5">
    <name type="scientific">Mesoflavibacter zeaxanthinifaciens subsp. sabulilitoris</name>
    <dbReference type="NCBI Taxonomy" id="1520893"/>
    <lineage>
        <taxon>Bacteria</taxon>
        <taxon>Pseudomonadati</taxon>
        <taxon>Bacteroidota</taxon>
        <taxon>Flavobacteriia</taxon>
        <taxon>Flavobacteriales</taxon>
        <taxon>Flavobacteriaceae</taxon>
        <taxon>Mesoflavibacter</taxon>
    </lineage>
</organism>
<feature type="domain" description="OLD protein-like TOPRIM" evidence="3">
    <location>
        <begin position="457"/>
        <end position="524"/>
    </location>
</feature>
<dbReference type="OrthoDB" id="9792800at2"/>
<sequence>MKIESIKIENFRAYKEELIKFDDYTSFVGPNGVGKSTVFHALNLFFRENKDSQTDLLKLSANDFHHSDTSKDIKITVTFSSLSKEAKDELADYVRQDKLVVTAIAKYDTILEKADVKQYGNRLGMDEFRKFFEADKNGAKAAELKEIFKLFREKYTEINSANSKADMISALHEYESNNPKKCILIPSEDQFYGVSRGINKLESHIQWIFVPAIKDATEESEESTKSALGQLLARTVRSKVSFDEKVRELRNNVREEYQKLLDAEQETLDDISNSLQDRLANWAHPNISASIQWKQHPDKSIKIEEPLAGLRVGERGFEGELSRFGHGLQRSYMLALLQELTSFESENVPTLIMGIEEPELFQHPPQARYLAETLFDLSQSNSQIIICTHNPLFIPGDSFDKIRLVCEIGKPSETKVKSLSYQDLAEQLHKVGEKLVTENGIVAKLYPSLNPVINEMFFCKKLILVEGHEDLAYINSYLLLTNKMIEFRRHGCHIVPVEGKNKLIKPLAMAKILDIPTMVIYDSDTDKTRIHEITQHKKENKAILELMNLSSESNWPNNSILKENLTSWKTNLTNEISTEFGEDLKKYADKAIAFYGNAGGLKKNPLAIAKMLEYAWIDGKKSKQLIDLTDRIVEFIKN</sequence>
<evidence type="ECO:0000313" key="5">
    <source>
        <dbReference type="Proteomes" id="UP000238430"/>
    </source>
</evidence>
<dbReference type="RefSeq" id="WP_106680481.1">
    <property type="nucleotide sequence ID" value="NZ_JACHWV010000002.1"/>
</dbReference>
<dbReference type="EMBL" id="PXOT01000027">
    <property type="protein sequence ID" value="PSG87055.1"/>
    <property type="molecule type" value="Genomic_DNA"/>
</dbReference>
<dbReference type="InterPro" id="IPR051396">
    <property type="entry name" value="Bact_Antivir_Def_Nuclease"/>
</dbReference>
<keyword evidence="4" id="KW-0540">Nuclease</keyword>
<comment type="caution">
    <text evidence="4">The sequence shown here is derived from an EMBL/GenBank/DDBJ whole genome shotgun (WGS) entry which is preliminary data.</text>
</comment>
<dbReference type="Pfam" id="PF13175">
    <property type="entry name" value="AAA_15"/>
    <property type="match status" value="1"/>
</dbReference>
<feature type="coiled-coil region" evidence="1">
    <location>
        <begin position="246"/>
        <end position="274"/>
    </location>
</feature>
<dbReference type="SUPFAM" id="SSF52540">
    <property type="entry name" value="P-loop containing nucleoside triphosphate hydrolases"/>
    <property type="match status" value="1"/>
</dbReference>
<keyword evidence="1" id="KW-0175">Coiled coil</keyword>
<reference evidence="4 5" key="1">
    <citation type="submission" date="2018-03" db="EMBL/GenBank/DDBJ databases">
        <title>Mesoflavibacter sp. HG37 and Mesoflavibacter sp. HG96 sp.nov., two marine bacteria isolated from seawater of Western Pacific Ocean.</title>
        <authorList>
            <person name="Cheng H."/>
            <person name="Wu Y.-H."/>
            <person name="Guo L.-L."/>
            <person name="Xu X.-W."/>
        </authorList>
    </citation>
    <scope>NUCLEOTIDE SEQUENCE [LARGE SCALE GENOMIC DNA]</scope>
    <source>
        <strain evidence="4 5">KCTC 42117</strain>
    </source>
</reference>
<dbReference type="Gene3D" id="3.40.50.300">
    <property type="entry name" value="P-loop containing nucleotide triphosphate hydrolases"/>
    <property type="match status" value="1"/>
</dbReference>
<keyword evidence="4" id="KW-0255">Endonuclease</keyword>
<feature type="domain" description="Endonuclease GajA/Old nuclease/RecF-like AAA" evidence="2">
    <location>
        <begin position="1"/>
        <end position="394"/>
    </location>
</feature>